<dbReference type="Pfam" id="PF00990">
    <property type="entry name" value="GGDEF"/>
    <property type="match status" value="1"/>
</dbReference>
<dbReference type="CDD" id="cd01949">
    <property type="entry name" value="GGDEF"/>
    <property type="match status" value="1"/>
</dbReference>
<keyword evidence="3" id="KW-0175">Coiled coil</keyword>
<dbReference type="Proteomes" id="UP001157133">
    <property type="component" value="Unassembled WGS sequence"/>
</dbReference>
<evidence type="ECO:0000256" key="2">
    <source>
        <dbReference type="ARBA" id="ARBA00034247"/>
    </source>
</evidence>
<proteinExistence type="predicted"/>
<keyword evidence="6" id="KW-1185">Reference proteome</keyword>
<dbReference type="InterPro" id="IPR000160">
    <property type="entry name" value="GGDEF_dom"/>
</dbReference>
<dbReference type="EC" id="2.7.7.65" evidence="1"/>
<evidence type="ECO:0000256" key="1">
    <source>
        <dbReference type="ARBA" id="ARBA00012528"/>
    </source>
</evidence>
<dbReference type="PROSITE" id="PS50887">
    <property type="entry name" value="GGDEF"/>
    <property type="match status" value="1"/>
</dbReference>
<dbReference type="EMBL" id="BSSU01000001">
    <property type="protein sequence ID" value="GLX80691.1"/>
    <property type="molecule type" value="Genomic_DNA"/>
</dbReference>
<feature type="domain" description="GGDEF" evidence="4">
    <location>
        <begin position="189"/>
        <end position="322"/>
    </location>
</feature>
<evidence type="ECO:0000259" key="4">
    <source>
        <dbReference type="PROSITE" id="PS50887"/>
    </source>
</evidence>
<dbReference type="PANTHER" id="PTHR45138">
    <property type="entry name" value="REGULATORY COMPONENTS OF SENSORY TRANSDUCTION SYSTEM"/>
    <property type="match status" value="1"/>
</dbReference>
<comment type="caution">
    <text evidence="5">The sequence shown here is derived from an EMBL/GenBank/DDBJ whole genome shotgun (WGS) entry which is preliminary data.</text>
</comment>
<dbReference type="SUPFAM" id="SSF55073">
    <property type="entry name" value="Nucleotide cyclase"/>
    <property type="match status" value="1"/>
</dbReference>
<dbReference type="NCBIfam" id="TIGR00254">
    <property type="entry name" value="GGDEF"/>
    <property type="match status" value="1"/>
</dbReference>
<dbReference type="SMART" id="SM00267">
    <property type="entry name" value="GGDEF"/>
    <property type="match status" value="1"/>
</dbReference>
<evidence type="ECO:0000256" key="3">
    <source>
        <dbReference type="SAM" id="Coils"/>
    </source>
</evidence>
<protein>
    <recommendedName>
        <fullName evidence="1">diguanylate cyclase</fullName>
        <ecNumber evidence="1">2.7.7.65</ecNumber>
    </recommendedName>
</protein>
<dbReference type="InterPro" id="IPR029787">
    <property type="entry name" value="Nucleotide_cyclase"/>
</dbReference>
<dbReference type="InterPro" id="IPR043128">
    <property type="entry name" value="Rev_trsase/Diguanyl_cyclase"/>
</dbReference>
<sequence>MALASQQLDEWVLPANPINYTISYEYVEGKNKPLIQAVKQRLLEGKTLDNFSMEECYKQFILGQSNFRDELIDDMADVVTQVDQSAQQSSQQVERFISKLDANLNQVTTQLPEASRQAVNNIRRASDDFKSQQQSLIERLIESQQKARALKTELDKVKQEIYLDPITGMYNRKALHKHLDSWHKEDPSRQLAAIVISIDQFKEFHDKFGPLIGNVMLSKIAQKVSSYVDDSGLPVRTTNDEFLIFIPDIDKGVAGEIAEKIRQGVEKLRFISSKSGVRFPKMTISLGVNNFTVSESPTGLIVKARQILNGKDDSSSNQVIIA</sequence>
<dbReference type="RefSeq" id="WP_284206010.1">
    <property type="nucleotide sequence ID" value="NZ_BSSU01000001.1"/>
</dbReference>
<name>A0ABQ6H2P5_9GAMM</name>
<dbReference type="PANTHER" id="PTHR45138:SF9">
    <property type="entry name" value="DIGUANYLATE CYCLASE DGCM-RELATED"/>
    <property type="match status" value="1"/>
</dbReference>
<comment type="catalytic activity">
    <reaction evidence="2">
        <text>2 GTP = 3',3'-c-di-GMP + 2 diphosphate</text>
        <dbReference type="Rhea" id="RHEA:24898"/>
        <dbReference type="ChEBI" id="CHEBI:33019"/>
        <dbReference type="ChEBI" id="CHEBI:37565"/>
        <dbReference type="ChEBI" id="CHEBI:58805"/>
        <dbReference type="EC" id="2.7.7.65"/>
    </reaction>
</comment>
<organism evidence="5 6">
    <name type="scientific">Thalassotalea eurytherma</name>
    <dbReference type="NCBI Taxonomy" id="1144278"/>
    <lineage>
        <taxon>Bacteria</taxon>
        <taxon>Pseudomonadati</taxon>
        <taxon>Pseudomonadota</taxon>
        <taxon>Gammaproteobacteria</taxon>
        <taxon>Alteromonadales</taxon>
        <taxon>Colwelliaceae</taxon>
        <taxon>Thalassotalea</taxon>
    </lineage>
</organism>
<evidence type="ECO:0000313" key="6">
    <source>
        <dbReference type="Proteomes" id="UP001157133"/>
    </source>
</evidence>
<evidence type="ECO:0000313" key="5">
    <source>
        <dbReference type="EMBL" id="GLX80691.1"/>
    </source>
</evidence>
<dbReference type="Gene3D" id="3.30.70.270">
    <property type="match status" value="1"/>
</dbReference>
<dbReference type="InterPro" id="IPR050469">
    <property type="entry name" value="Diguanylate_Cyclase"/>
</dbReference>
<feature type="coiled-coil region" evidence="3">
    <location>
        <begin position="97"/>
        <end position="160"/>
    </location>
</feature>
<accession>A0ABQ6H2P5</accession>
<reference evidence="5 6" key="1">
    <citation type="submission" date="2023-03" db="EMBL/GenBank/DDBJ databases">
        <title>Draft genome sequence of Thalassotalea eurytherma JCM 18482T.</title>
        <authorList>
            <person name="Sawabe T."/>
        </authorList>
    </citation>
    <scope>NUCLEOTIDE SEQUENCE [LARGE SCALE GENOMIC DNA]</scope>
    <source>
        <strain evidence="5 6">JCM 18482</strain>
    </source>
</reference>
<gene>
    <name evidence="5" type="ORF">theurythT_01430</name>
</gene>